<dbReference type="AlphaFoldDB" id="A0A934V9D9"/>
<dbReference type="RefSeq" id="WP_200349036.1">
    <property type="nucleotide sequence ID" value="NZ_BAABHZ010000005.1"/>
</dbReference>
<proteinExistence type="predicted"/>
<protein>
    <submittedName>
        <fullName evidence="2">Uncharacterized protein</fullName>
    </submittedName>
</protein>
<reference evidence="2" key="1">
    <citation type="submission" date="2021-01" db="EMBL/GenBank/DDBJ databases">
        <title>Modified the classification status of verrucomicrobia.</title>
        <authorList>
            <person name="Feng X."/>
        </authorList>
    </citation>
    <scope>NUCLEOTIDE SEQUENCE</scope>
    <source>
        <strain evidence="2">JCM 18052</strain>
    </source>
</reference>
<gene>
    <name evidence="2" type="ORF">JIN84_00415</name>
</gene>
<sequence length="249" mass="27407">MPGPNPGGKHLETTPPPPPAERSAPPSFKARQRPPQDDTTPPPALADHFIVPPAALQRIRVELMDGTALNPKECELLGLREPQIQELKSTIDSTVLRWRQRETATRKILANSGGEILLHIPHTDPATSEQEWQDLRNRVSEIAGPELSPLLHYRLTDGYSPSRQSNAGTGMLNVLTAGCGTLDRLVKISPSRDGHTVYQVIDFLSTRLNGAAPDEAFFNQLKDSGSHEGSRYFRSQEVPDSLSHLLPLK</sequence>
<evidence type="ECO:0000256" key="1">
    <source>
        <dbReference type="SAM" id="MobiDB-lite"/>
    </source>
</evidence>
<comment type="caution">
    <text evidence="2">The sequence shown here is derived from an EMBL/GenBank/DDBJ whole genome shotgun (WGS) entry which is preliminary data.</text>
</comment>
<keyword evidence="3" id="KW-1185">Reference proteome</keyword>
<accession>A0A934V9D9</accession>
<name>A0A934V9D9_9BACT</name>
<dbReference type="Proteomes" id="UP000600139">
    <property type="component" value="Unassembled WGS sequence"/>
</dbReference>
<organism evidence="2 3">
    <name type="scientific">Luteolibacter yonseiensis</name>
    <dbReference type="NCBI Taxonomy" id="1144680"/>
    <lineage>
        <taxon>Bacteria</taxon>
        <taxon>Pseudomonadati</taxon>
        <taxon>Verrucomicrobiota</taxon>
        <taxon>Verrucomicrobiia</taxon>
        <taxon>Verrucomicrobiales</taxon>
        <taxon>Verrucomicrobiaceae</taxon>
        <taxon>Luteolibacter</taxon>
    </lineage>
</organism>
<feature type="region of interest" description="Disordered" evidence="1">
    <location>
        <begin position="1"/>
        <end position="47"/>
    </location>
</feature>
<dbReference type="EMBL" id="JAENIK010000001">
    <property type="protein sequence ID" value="MBK1814070.1"/>
    <property type="molecule type" value="Genomic_DNA"/>
</dbReference>
<evidence type="ECO:0000313" key="2">
    <source>
        <dbReference type="EMBL" id="MBK1814070.1"/>
    </source>
</evidence>
<evidence type="ECO:0000313" key="3">
    <source>
        <dbReference type="Proteomes" id="UP000600139"/>
    </source>
</evidence>